<evidence type="ECO:0000313" key="2">
    <source>
        <dbReference type="Proteomes" id="UP000007266"/>
    </source>
</evidence>
<gene>
    <name evidence="1" type="primary">AUGUSTUS-3.0.2_32016</name>
    <name evidence="1" type="ORF">TcasGA2_TC032016</name>
</gene>
<dbReference type="InParanoid" id="A0A139WNT3"/>
<reference evidence="1 2" key="1">
    <citation type="journal article" date="2008" name="Nature">
        <title>The genome of the model beetle and pest Tribolium castaneum.</title>
        <authorList>
            <consortium name="Tribolium Genome Sequencing Consortium"/>
            <person name="Richards S."/>
            <person name="Gibbs R.A."/>
            <person name="Weinstock G.M."/>
            <person name="Brown S.J."/>
            <person name="Denell R."/>
            <person name="Beeman R.W."/>
            <person name="Gibbs R."/>
            <person name="Beeman R.W."/>
            <person name="Brown S.J."/>
            <person name="Bucher G."/>
            <person name="Friedrich M."/>
            <person name="Grimmelikhuijzen C.J."/>
            <person name="Klingler M."/>
            <person name="Lorenzen M."/>
            <person name="Richards S."/>
            <person name="Roth S."/>
            <person name="Schroder R."/>
            <person name="Tautz D."/>
            <person name="Zdobnov E.M."/>
            <person name="Muzny D."/>
            <person name="Gibbs R.A."/>
            <person name="Weinstock G.M."/>
            <person name="Attaway T."/>
            <person name="Bell S."/>
            <person name="Buhay C.J."/>
            <person name="Chandrabose M.N."/>
            <person name="Chavez D."/>
            <person name="Clerk-Blankenburg K.P."/>
            <person name="Cree A."/>
            <person name="Dao M."/>
            <person name="Davis C."/>
            <person name="Chacko J."/>
            <person name="Dinh H."/>
            <person name="Dugan-Rocha S."/>
            <person name="Fowler G."/>
            <person name="Garner T.T."/>
            <person name="Garnes J."/>
            <person name="Gnirke A."/>
            <person name="Hawes A."/>
            <person name="Hernandez J."/>
            <person name="Hines S."/>
            <person name="Holder M."/>
            <person name="Hume J."/>
            <person name="Jhangiani S.N."/>
            <person name="Joshi V."/>
            <person name="Khan Z.M."/>
            <person name="Jackson L."/>
            <person name="Kovar C."/>
            <person name="Kowis A."/>
            <person name="Lee S."/>
            <person name="Lewis L.R."/>
            <person name="Margolis J."/>
            <person name="Morgan M."/>
            <person name="Nazareth L.V."/>
            <person name="Nguyen N."/>
            <person name="Okwuonu G."/>
            <person name="Parker D."/>
            <person name="Richards S."/>
            <person name="Ruiz S.J."/>
            <person name="Santibanez J."/>
            <person name="Savard J."/>
            <person name="Scherer S.E."/>
            <person name="Schneider B."/>
            <person name="Sodergren E."/>
            <person name="Tautz D."/>
            <person name="Vattahil S."/>
            <person name="Villasana D."/>
            <person name="White C.S."/>
            <person name="Wright R."/>
            <person name="Park Y."/>
            <person name="Beeman R.W."/>
            <person name="Lord J."/>
            <person name="Oppert B."/>
            <person name="Lorenzen M."/>
            <person name="Brown S."/>
            <person name="Wang L."/>
            <person name="Savard J."/>
            <person name="Tautz D."/>
            <person name="Richards S."/>
            <person name="Weinstock G."/>
            <person name="Gibbs R.A."/>
            <person name="Liu Y."/>
            <person name="Worley K."/>
            <person name="Weinstock G."/>
            <person name="Elsik C.G."/>
            <person name="Reese J.T."/>
            <person name="Elhaik E."/>
            <person name="Landan G."/>
            <person name="Graur D."/>
            <person name="Arensburger P."/>
            <person name="Atkinson P."/>
            <person name="Beeman R.W."/>
            <person name="Beidler J."/>
            <person name="Brown S.J."/>
            <person name="Demuth J.P."/>
            <person name="Drury D.W."/>
            <person name="Du Y.Z."/>
            <person name="Fujiwara H."/>
            <person name="Lorenzen M."/>
            <person name="Maselli V."/>
            <person name="Osanai M."/>
            <person name="Park Y."/>
            <person name="Robertson H.M."/>
            <person name="Tu Z."/>
            <person name="Wang J.J."/>
            <person name="Wang S."/>
            <person name="Richards S."/>
            <person name="Song H."/>
            <person name="Zhang L."/>
            <person name="Sodergren E."/>
            <person name="Werner D."/>
            <person name="Stanke M."/>
            <person name="Morgenstern B."/>
            <person name="Solovyev V."/>
            <person name="Kosarev P."/>
            <person name="Brown G."/>
            <person name="Chen H.C."/>
            <person name="Ermolaeva O."/>
            <person name="Hlavina W."/>
            <person name="Kapustin Y."/>
            <person name="Kiryutin B."/>
            <person name="Kitts P."/>
            <person name="Maglott D."/>
            <person name="Pruitt K."/>
            <person name="Sapojnikov V."/>
            <person name="Souvorov A."/>
            <person name="Mackey A.J."/>
            <person name="Waterhouse R.M."/>
            <person name="Wyder S."/>
            <person name="Zdobnov E.M."/>
            <person name="Zdobnov E.M."/>
            <person name="Wyder S."/>
            <person name="Kriventseva E.V."/>
            <person name="Kadowaki T."/>
            <person name="Bork P."/>
            <person name="Aranda M."/>
            <person name="Bao R."/>
            <person name="Beermann A."/>
            <person name="Berns N."/>
            <person name="Bolognesi R."/>
            <person name="Bonneton F."/>
            <person name="Bopp D."/>
            <person name="Brown S.J."/>
            <person name="Bucher G."/>
            <person name="Butts T."/>
            <person name="Chaumot A."/>
            <person name="Denell R.E."/>
            <person name="Ferrier D.E."/>
            <person name="Friedrich M."/>
            <person name="Gordon C.M."/>
            <person name="Jindra M."/>
            <person name="Klingler M."/>
            <person name="Lan Q."/>
            <person name="Lattorff H.M."/>
            <person name="Laudet V."/>
            <person name="von Levetsow C."/>
            <person name="Liu Z."/>
            <person name="Lutz R."/>
            <person name="Lynch J.A."/>
            <person name="da Fonseca R.N."/>
            <person name="Posnien N."/>
            <person name="Reuter R."/>
            <person name="Roth S."/>
            <person name="Savard J."/>
            <person name="Schinko J.B."/>
            <person name="Schmitt C."/>
            <person name="Schoppmeier M."/>
            <person name="Schroder R."/>
            <person name="Shippy T.D."/>
            <person name="Simonnet F."/>
            <person name="Marques-Souza H."/>
            <person name="Tautz D."/>
            <person name="Tomoyasu Y."/>
            <person name="Trauner J."/>
            <person name="Van der Zee M."/>
            <person name="Vervoort M."/>
            <person name="Wittkopp N."/>
            <person name="Wimmer E.A."/>
            <person name="Yang X."/>
            <person name="Jones A.K."/>
            <person name="Sattelle D.B."/>
            <person name="Ebert P.R."/>
            <person name="Nelson D."/>
            <person name="Scott J.G."/>
            <person name="Beeman R.W."/>
            <person name="Muthukrishnan S."/>
            <person name="Kramer K.J."/>
            <person name="Arakane Y."/>
            <person name="Beeman R.W."/>
            <person name="Zhu Q."/>
            <person name="Hogenkamp D."/>
            <person name="Dixit R."/>
            <person name="Oppert B."/>
            <person name="Jiang H."/>
            <person name="Zou Z."/>
            <person name="Marshall J."/>
            <person name="Elpidina E."/>
            <person name="Vinokurov K."/>
            <person name="Oppert C."/>
            <person name="Zou Z."/>
            <person name="Evans J."/>
            <person name="Lu Z."/>
            <person name="Zhao P."/>
            <person name="Sumathipala N."/>
            <person name="Altincicek B."/>
            <person name="Vilcinskas A."/>
            <person name="Williams M."/>
            <person name="Hultmark D."/>
            <person name="Hetru C."/>
            <person name="Jiang H."/>
            <person name="Grimmelikhuijzen C.J."/>
            <person name="Hauser F."/>
            <person name="Cazzamali G."/>
            <person name="Williamson M."/>
            <person name="Park Y."/>
            <person name="Li B."/>
            <person name="Tanaka Y."/>
            <person name="Predel R."/>
            <person name="Neupert S."/>
            <person name="Schachtner J."/>
            <person name="Verleyen P."/>
            <person name="Raible F."/>
            <person name="Bork P."/>
            <person name="Friedrich M."/>
            <person name="Walden K.K."/>
            <person name="Robertson H.M."/>
            <person name="Angeli S."/>
            <person name="Foret S."/>
            <person name="Bucher G."/>
            <person name="Schuetz S."/>
            <person name="Maleszka R."/>
            <person name="Wimmer E.A."/>
            <person name="Beeman R.W."/>
            <person name="Lorenzen M."/>
            <person name="Tomoyasu Y."/>
            <person name="Miller S.C."/>
            <person name="Grossmann D."/>
            <person name="Bucher G."/>
        </authorList>
    </citation>
    <scope>NUCLEOTIDE SEQUENCE [LARGE SCALE GENOMIC DNA]</scope>
    <source>
        <strain evidence="1 2">Georgia GA2</strain>
    </source>
</reference>
<evidence type="ECO:0000313" key="1">
    <source>
        <dbReference type="EMBL" id="KYB29471.1"/>
    </source>
</evidence>
<keyword evidence="2" id="KW-1185">Reference proteome</keyword>
<name>A0A139WNT3_TRICA</name>
<dbReference type="EMBL" id="KQ971311">
    <property type="protein sequence ID" value="KYB29471.1"/>
    <property type="molecule type" value="Genomic_DNA"/>
</dbReference>
<dbReference type="Proteomes" id="UP000007266">
    <property type="component" value="Linkage group 2"/>
</dbReference>
<organism evidence="1 2">
    <name type="scientific">Tribolium castaneum</name>
    <name type="common">Red flour beetle</name>
    <dbReference type="NCBI Taxonomy" id="7070"/>
    <lineage>
        <taxon>Eukaryota</taxon>
        <taxon>Metazoa</taxon>
        <taxon>Ecdysozoa</taxon>
        <taxon>Arthropoda</taxon>
        <taxon>Hexapoda</taxon>
        <taxon>Insecta</taxon>
        <taxon>Pterygota</taxon>
        <taxon>Neoptera</taxon>
        <taxon>Endopterygota</taxon>
        <taxon>Coleoptera</taxon>
        <taxon>Polyphaga</taxon>
        <taxon>Cucujiformia</taxon>
        <taxon>Tenebrionidae</taxon>
        <taxon>Tenebrionidae incertae sedis</taxon>
        <taxon>Tribolium</taxon>
    </lineage>
</organism>
<accession>A0A139WNT3</accession>
<sequence>MSSCSALKFLFAYVIGQIISCVRFSSKSYRWQLAVTVNNDVRTSEERAWRCLIWSEHGEQAAWPFMARLLYFILCDIC</sequence>
<protein>
    <submittedName>
        <fullName evidence="1">Uncharacterized protein</fullName>
    </submittedName>
</protein>
<dbReference type="AlphaFoldDB" id="A0A139WNT3"/>
<reference evidence="1 2" key="2">
    <citation type="journal article" date="2010" name="Nucleic Acids Res.">
        <title>BeetleBase in 2010: revisions to provide comprehensive genomic information for Tribolium castaneum.</title>
        <authorList>
            <person name="Kim H.S."/>
            <person name="Murphy T."/>
            <person name="Xia J."/>
            <person name="Caragea D."/>
            <person name="Park Y."/>
            <person name="Beeman R.W."/>
            <person name="Lorenzen M.D."/>
            <person name="Butcher S."/>
            <person name="Manak J.R."/>
            <person name="Brown S.J."/>
        </authorList>
    </citation>
    <scope>GENOME REANNOTATION</scope>
    <source>
        <strain evidence="1 2">Georgia GA2</strain>
    </source>
</reference>
<proteinExistence type="predicted"/>